<accession>A0A518CTK1</accession>
<reference evidence="1 2" key="1">
    <citation type="submission" date="2019-02" db="EMBL/GenBank/DDBJ databases">
        <title>Deep-cultivation of Planctomycetes and their phenomic and genomic characterization uncovers novel biology.</title>
        <authorList>
            <person name="Wiegand S."/>
            <person name="Jogler M."/>
            <person name="Boedeker C."/>
            <person name="Pinto D."/>
            <person name="Vollmers J."/>
            <person name="Rivas-Marin E."/>
            <person name="Kohn T."/>
            <person name="Peeters S.H."/>
            <person name="Heuer A."/>
            <person name="Rast P."/>
            <person name="Oberbeckmann S."/>
            <person name="Bunk B."/>
            <person name="Jeske O."/>
            <person name="Meyerdierks A."/>
            <person name="Storesund J.E."/>
            <person name="Kallscheuer N."/>
            <person name="Luecker S."/>
            <person name="Lage O.M."/>
            <person name="Pohl T."/>
            <person name="Merkel B.J."/>
            <person name="Hornburger P."/>
            <person name="Mueller R.-W."/>
            <person name="Bruemmer F."/>
            <person name="Labrenz M."/>
            <person name="Spormann A.M."/>
            <person name="Op den Camp H."/>
            <person name="Overmann J."/>
            <person name="Amann R."/>
            <person name="Jetten M.S.M."/>
            <person name="Mascher T."/>
            <person name="Medema M.H."/>
            <person name="Devos D.P."/>
            <person name="Kaster A.-K."/>
            <person name="Ovreas L."/>
            <person name="Rohde M."/>
            <person name="Galperin M.Y."/>
            <person name="Jogler C."/>
        </authorList>
    </citation>
    <scope>NUCLEOTIDE SEQUENCE [LARGE SCALE GENOMIC DNA]</scope>
    <source>
        <strain evidence="1 2">Pla110</strain>
    </source>
</reference>
<evidence type="ECO:0000313" key="1">
    <source>
        <dbReference type="EMBL" id="QDU82560.1"/>
    </source>
</evidence>
<protein>
    <submittedName>
        <fullName evidence="1">Uncharacterized protein</fullName>
    </submittedName>
</protein>
<evidence type="ECO:0000313" key="2">
    <source>
        <dbReference type="Proteomes" id="UP000317178"/>
    </source>
</evidence>
<dbReference type="Proteomes" id="UP000317178">
    <property type="component" value="Chromosome"/>
</dbReference>
<dbReference type="RefSeq" id="WP_144998869.1">
    <property type="nucleotide sequence ID" value="NZ_CP036281.1"/>
</dbReference>
<keyword evidence="2" id="KW-1185">Reference proteome</keyword>
<organism evidence="1 2">
    <name type="scientific">Polystyrenella longa</name>
    <dbReference type="NCBI Taxonomy" id="2528007"/>
    <lineage>
        <taxon>Bacteria</taxon>
        <taxon>Pseudomonadati</taxon>
        <taxon>Planctomycetota</taxon>
        <taxon>Planctomycetia</taxon>
        <taxon>Planctomycetales</taxon>
        <taxon>Planctomycetaceae</taxon>
        <taxon>Polystyrenella</taxon>
    </lineage>
</organism>
<dbReference type="EMBL" id="CP036281">
    <property type="protein sequence ID" value="QDU82560.1"/>
    <property type="molecule type" value="Genomic_DNA"/>
</dbReference>
<proteinExistence type="predicted"/>
<name>A0A518CTK1_9PLAN</name>
<dbReference type="KEGG" id="plon:Pla110_43200"/>
<gene>
    <name evidence="1" type="ORF">Pla110_43200</name>
</gene>
<dbReference type="OrthoDB" id="263927at2"/>
<sequence length="75" mass="8816">MQPWHLLVYALASWMNREQQLAIEYLKTENSILREKIGKKRILLTDEQRRRLAVKGKQLGRKLLSELSAIFTPVP</sequence>
<dbReference type="AlphaFoldDB" id="A0A518CTK1"/>